<evidence type="ECO:0000256" key="2">
    <source>
        <dbReference type="ARBA" id="ARBA00022741"/>
    </source>
</evidence>
<comment type="function">
    <text evidence="5">Acts both as a biotin--[acetyl-CoA-carboxylase] ligase and a repressor.</text>
</comment>
<dbReference type="InterPro" id="IPR045864">
    <property type="entry name" value="aa-tRNA-synth_II/BPL/LPL"/>
</dbReference>
<dbReference type="SUPFAM" id="SSF46785">
    <property type="entry name" value="Winged helix' DNA-binding domain"/>
    <property type="match status" value="1"/>
</dbReference>
<name>A0ABW4E5U9_9LACO</name>
<dbReference type="RefSeq" id="WP_125748932.1">
    <property type="nucleotide sequence ID" value="NZ_JBHTON010000003.1"/>
</dbReference>
<feature type="binding site" evidence="5">
    <location>
        <position position="187"/>
    </location>
    <ligand>
        <name>biotin</name>
        <dbReference type="ChEBI" id="CHEBI:57586"/>
    </ligand>
</feature>
<dbReference type="HAMAP" id="MF_00978">
    <property type="entry name" value="Bifunct_BirA"/>
    <property type="match status" value="1"/>
</dbReference>
<dbReference type="PANTHER" id="PTHR12835">
    <property type="entry name" value="BIOTIN PROTEIN LIGASE"/>
    <property type="match status" value="1"/>
</dbReference>
<dbReference type="PANTHER" id="PTHR12835:SF5">
    <property type="entry name" value="BIOTIN--PROTEIN LIGASE"/>
    <property type="match status" value="1"/>
</dbReference>
<dbReference type="Proteomes" id="UP001597252">
    <property type="component" value="Unassembled WGS sequence"/>
</dbReference>
<evidence type="ECO:0000259" key="6">
    <source>
        <dbReference type="PROSITE" id="PS51733"/>
    </source>
</evidence>
<organism evidence="7 8">
    <name type="scientific">Lacticaseibacillus baoqingensis</name>
    <dbReference type="NCBI Taxonomy" id="2486013"/>
    <lineage>
        <taxon>Bacteria</taxon>
        <taxon>Bacillati</taxon>
        <taxon>Bacillota</taxon>
        <taxon>Bacilli</taxon>
        <taxon>Lactobacillales</taxon>
        <taxon>Lactobacillaceae</taxon>
        <taxon>Lacticaseibacillus</taxon>
    </lineage>
</organism>
<dbReference type="InterPro" id="IPR004143">
    <property type="entry name" value="BPL_LPL_catalytic"/>
</dbReference>
<evidence type="ECO:0000256" key="3">
    <source>
        <dbReference type="ARBA" id="ARBA00022840"/>
    </source>
</evidence>
<dbReference type="InterPro" id="IPR036388">
    <property type="entry name" value="WH-like_DNA-bd_sf"/>
</dbReference>
<dbReference type="Gene3D" id="3.30.930.10">
    <property type="entry name" value="Bira Bifunctional Protein, Domain 2"/>
    <property type="match status" value="1"/>
</dbReference>
<dbReference type="PROSITE" id="PS51733">
    <property type="entry name" value="BPL_LPL_CATALYTIC"/>
    <property type="match status" value="1"/>
</dbReference>
<feature type="domain" description="BPL/LPL catalytic" evidence="6">
    <location>
        <begin position="65"/>
        <end position="257"/>
    </location>
</feature>
<dbReference type="InterPro" id="IPR008988">
    <property type="entry name" value="Transcriptional_repressor_C"/>
</dbReference>
<evidence type="ECO:0000256" key="1">
    <source>
        <dbReference type="ARBA" id="ARBA00022598"/>
    </source>
</evidence>
<dbReference type="InterPro" id="IPR004408">
    <property type="entry name" value="Biotin_CoA_COase_ligase"/>
</dbReference>
<dbReference type="Pfam" id="PF08279">
    <property type="entry name" value="HTH_11"/>
    <property type="match status" value="1"/>
</dbReference>
<dbReference type="InterPro" id="IPR036390">
    <property type="entry name" value="WH_DNA-bd_sf"/>
</dbReference>
<sequence>MQTTKQRVLIALLAQRQQWQSGDAIAQALGLSRESVWKAITALRKAGHAIDSRKSQGYRYLGCDQLDADVIAYYAHDAAAIACRPSVESTQGQAKTWLATQAAVAPAAFFAGEQTNGYGRRGRVYYSPAETGLYFSVVLPNTLPDLTQVGLVTTGVATACLGVLQRWFPQADFGLKWVNDIMLGAKKVGGIITEAVLEVESATSAAFVVGIGLNLNTAKFPPAIEAIAGSITTAPVDRNRLAAELLTAILAMYQTVATGDFLPAYRQASTVLGHTVTLALGDRRITGVAQAIAANGGLVLQTAAGNTTYMSGEVVKVDVDPRT</sequence>
<feature type="DNA-binding region" description="H-T-H motif" evidence="5">
    <location>
        <begin position="22"/>
        <end position="41"/>
    </location>
</feature>
<evidence type="ECO:0000256" key="5">
    <source>
        <dbReference type="HAMAP-Rule" id="MF_00978"/>
    </source>
</evidence>
<keyword evidence="1 5" id="KW-0436">Ligase</keyword>
<dbReference type="Gene3D" id="1.10.10.10">
    <property type="entry name" value="Winged helix-like DNA-binding domain superfamily/Winged helix DNA-binding domain"/>
    <property type="match status" value="1"/>
</dbReference>
<dbReference type="Gene3D" id="2.30.30.100">
    <property type="match status" value="1"/>
</dbReference>
<dbReference type="CDD" id="cd16442">
    <property type="entry name" value="BPL"/>
    <property type="match status" value="1"/>
</dbReference>
<keyword evidence="5" id="KW-0238">DNA-binding</keyword>
<keyword evidence="3 5" id="KW-0067">ATP-binding</keyword>
<comment type="caution">
    <text evidence="7">The sequence shown here is derived from an EMBL/GenBank/DDBJ whole genome shotgun (WGS) entry which is preliminary data.</text>
</comment>
<comment type="similarity">
    <text evidence="5">Belongs to the biotin--protein ligase family.</text>
</comment>
<accession>A0ABW4E5U9</accession>
<dbReference type="InterPro" id="IPR013196">
    <property type="entry name" value="HTH_11"/>
</dbReference>
<feature type="binding site" evidence="5">
    <location>
        <position position="114"/>
    </location>
    <ligand>
        <name>biotin</name>
        <dbReference type="ChEBI" id="CHEBI:57586"/>
    </ligand>
</feature>
<comment type="catalytic activity">
    <reaction evidence="5">
        <text>biotin + L-lysyl-[protein] + ATP = N(6)-biotinyl-L-lysyl-[protein] + AMP + diphosphate + H(+)</text>
        <dbReference type="Rhea" id="RHEA:11756"/>
        <dbReference type="Rhea" id="RHEA-COMP:9752"/>
        <dbReference type="Rhea" id="RHEA-COMP:10505"/>
        <dbReference type="ChEBI" id="CHEBI:15378"/>
        <dbReference type="ChEBI" id="CHEBI:29969"/>
        <dbReference type="ChEBI" id="CHEBI:30616"/>
        <dbReference type="ChEBI" id="CHEBI:33019"/>
        <dbReference type="ChEBI" id="CHEBI:57586"/>
        <dbReference type="ChEBI" id="CHEBI:83144"/>
        <dbReference type="ChEBI" id="CHEBI:456215"/>
        <dbReference type="EC" id="6.3.4.15"/>
    </reaction>
</comment>
<dbReference type="SUPFAM" id="SSF50037">
    <property type="entry name" value="C-terminal domain of transcriptional repressors"/>
    <property type="match status" value="1"/>
</dbReference>
<gene>
    <name evidence="5" type="primary">birA</name>
    <name evidence="7" type="ORF">ACFQ5J_01355</name>
</gene>
<evidence type="ECO:0000313" key="7">
    <source>
        <dbReference type="EMBL" id="MFD1483895.1"/>
    </source>
</evidence>
<dbReference type="EMBL" id="JBHTON010000003">
    <property type="protein sequence ID" value="MFD1483895.1"/>
    <property type="molecule type" value="Genomic_DNA"/>
</dbReference>
<dbReference type="Pfam" id="PF02237">
    <property type="entry name" value="BPL_C"/>
    <property type="match status" value="1"/>
</dbReference>
<dbReference type="InterPro" id="IPR030855">
    <property type="entry name" value="Bifunct_BirA"/>
</dbReference>
<evidence type="ECO:0000256" key="4">
    <source>
        <dbReference type="ARBA" id="ARBA00023267"/>
    </source>
</evidence>
<keyword evidence="5" id="KW-0678">Repressor</keyword>
<keyword evidence="5" id="KW-0805">Transcription regulation</keyword>
<keyword evidence="4 5" id="KW-0092">Biotin</keyword>
<protein>
    <recommendedName>
        <fullName evidence="5">Bifunctional ligase/repressor BirA</fullName>
    </recommendedName>
    <alternativeName>
        <fullName evidence="5">Biotin--[acetyl-CoA-carboxylase] ligase</fullName>
        <ecNumber evidence="5">6.3.4.15</ecNumber>
    </alternativeName>
    <alternativeName>
        <fullName evidence="5">Biotin--protein ligase</fullName>
    </alternativeName>
    <alternativeName>
        <fullName evidence="5">Biotin-[acetyl-CoA carboxylase] synthetase</fullName>
    </alternativeName>
</protein>
<keyword evidence="8" id="KW-1185">Reference proteome</keyword>
<keyword evidence="5" id="KW-0804">Transcription</keyword>
<keyword evidence="2 5" id="KW-0547">Nucleotide-binding</keyword>
<dbReference type="InterPro" id="IPR003142">
    <property type="entry name" value="BPL_C"/>
</dbReference>
<dbReference type="SUPFAM" id="SSF55681">
    <property type="entry name" value="Class II aaRS and biotin synthetases"/>
    <property type="match status" value="1"/>
</dbReference>
<comment type="caution">
    <text evidence="5">Lacks conserved residue(s) required for the propagation of feature annotation.</text>
</comment>
<dbReference type="Pfam" id="PF03099">
    <property type="entry name" value="BPL_LplA_LipB"/>
    <property type="match status" value="1"/>
</dbReference>
<reference evidence="8" key="1">
    <citation type="journal article" date="2019" name="Int. J. Syst. Evol. Microbiol.">
        <title>The Global Catalogue of Microorganisms (GCM) 10K type strain sequencing project: providing services to taxonomists for standard genome sequencing and annotation.</title>
        <authorList>
            <consortium name="The Broad Institute Genomics Platform"/>
            <consortium name="The Broad Institute Genome Sequencing Center for Infectious Disease"/>
            <person name="Wu L."/>
            <person name="Ma J."/>
        </authorList>
    </citation>
    <scope>NUCLEOTIDE SEQUENCE [LARGE SCALE GENOMIC DNA]</scope>
    <source>
        <strain evidence="8">CCM 8903</strain>
    </source>
</reference>
<dbReference type="GO" id="GO:0004077">
    <property type="term" value="F:biotin--[biotin carboxyl-carrier protein] ligase activity"/>
    <property type="evidence" value="ECO:0007669"/>
    <property type="project" value="UniProtKB-EC"/>
</dbReference>
<dbReference type="NCBIfam" id="TIGR00121">
    <property type="entry name" value="birA_ligase"/>
    <property type="match status" value="1"/>
</dbReference>
<dbReference type="EC" id="6.3.4.15" evidence="5"/>
<proteinExistence type="inferred from homology"/>
<evidence type="ECO:0000313" key="8">
    <source>
        <dbReference type="Proteomes" id="UP001597252"/>
    </source>
</evidence>